<protein>
    <recommendedName>
        <fullName evidence="1">RNase H type-1 domain-containing protein</fullName>
    </recommendedName>
</protein>
<sequence length="79" mass="8637">VELEISDLKVYTDCTTLLGAINGLSQRKEIIGIVSDIRSISTAFASISFFHVPRSKNIICDQLAKASLRLSVMNMGQAH</sequence>
<dbReference type="Gene3D" id="3.30.420.10">
    <property type="entry name" value="Ribonuclease H-like superfamily/Ribonuclease H"/>
    <property type="match status" value="1"/>
</dbReference>
<dbReference type="InterPro" id="IPR012337">
    <property type="entry name" value="RNaseH-like_sf"/>
</dbReference>
<gene>
    <name evidence="2" type="ORF">BRAPAZ1V2_A09P05790.2</name>
</gene>
<dbReference type="InterPro" id="IPR044730">
    <property type="entry name" value="RNase_H-like_dom_plant"/>
</dbReference>
<dbReference type="GO" id="GO:0004523">
    <property type="term" value="F:RNA-DNA hybrid ribonuclease activity"/>
    <property type="evidence" value="ECO:0007669"/>
    <property type="project" value="InterPro"/>
</dbReference>
<proteinExistence type="predicted"/>
<dbReference type="Proteomes" id="UP000694005">
    <property type="component" value="Chromosome A09"/>
</dbReference>
<accession>A0A8D9CRP4</accession>
<dbReference type="CDD" id="cd06222">
    <property type="entry name" value="RNase_H_like"/>
    <property type="match status" value="1"/>
</dbReference>
<evidence type="ECO:0000313" key="3">
    <source>
        <dbReference type="Proteomes" id="UP000694005"/>
    </source>
</evidence>
<evidence type="ECO:0000259" key="1">
    <source>
        <dbReference type="Pfam" id="PF13456"/>
    </source>
</evidence>
<dbReference type="SUPFAM" id="SSF53098">
    <property type="entry name" value="Ribonuclease H-like"/>
    <property type="match status" value="1"/>
</dbReference>
<feature type="non-terminal residue" evidence="2">
    <location>
        <position position="1"/>
    </location>
</feature>
<organism evidence="2 3">
    <name type="scientific">Brassica campestris</name>
    <name type="common">Field mustard</name>
    <dbReference type="NCBI Taxonomy" id="3711"/>
    <lineage>
        <taxon>Eukaryota</taxon>
        <taxon>Viridiplantae</taxon>
        <taxon>Streptophyta</taxon>
        <taxon>Embryophyta</taxon>
        <taxon>Tracheophyta</taxon>
        <taxon>Spermatophyta</taxon>
        <taxon>Magnoliopsida</taxon>
        <taxon>eudicotyledons</taxon>
        <taxon>Gunneridae</taxon>
        <taxon>Pentapetalae</taxon>
        <taxon>rosids</taxon>
        <taxon>malvids</taxon>
        <taxon>Brassicales</taxon>
        <taxon>Brassicaceae</taxon>
        <taxon>Brassiceae</taxon>
        <taxon>Brassica</taxon>
    </lineage>
</organism>
<dbReference type="AlphaFoldDB" id="A0A8D9CRP4"/>
<dbReference type="GO" id="GO:0003676">
    <property type="term" value="F:nucleic acid binding"/>
    <property type="evidence" value="ECO:0007669"/>
    <property type="project" value="InterPro"/>
</dbReference>
<evidence type="ECO:0000313" key="2">
    <source>
        <dbReference type="EMBL" id="CAG7860112.1"/>
    </source>
</evidence>
<reference evidence="2 3" key="1">
    <citation type="submission" date="2021-07" db="EMBL/GenBank/DDBJ databases">
        <authorList>
            <consortium name="Genoscope - CEA"/>
            <person name="William W."/>
        </authorList>
    </citation>
    <scope>NUCLEOTIDE SEQUENCE [LARGE SCALE GENOMIC DNA]</scope>
</reference>
<dbReference type="InterPro" id="IPR036397">
    <property type="entry name" value="RNaseH_sf"/>
</dbReference>
<feature type="domain" description="RNase H type-1" evidence="1">
    <location>
        <begin position="2"/>
        <end position="66"/>
    </location>
</feature>
<dbReference type="InterPro" id="IPR002156">
    <property type="entry name" value="RNaseH_domain"/>
</dbReference>
<dbReference type="Gramene" id="A09p05790.2_BraZ1">
    <property type="protein sequence ID" value="A09p05790.2_BraZ1.CDS.1"/>
    <property type="gene ID" value="A09g05790.2_BraZ1"/>
</dbReference>
<dbReference type="EMBL" id="LS974625">
    <property type="protein sequence ID" value="CAG7860112.1"/>
    <property type="molecule type" value="Genomic_DNA"/>
</dbReference>
<dbReference type="Pfam" id="PF13456">
    <property type="entry name" value="RVT_3"/>
    <property type="match status" value="1"/>
</dbReference>
<name>A0A8D9CRP4_BRACM</name>